<keyword evidence="2" id="KW-1185">Reference proteome</keyword>
<evidence type="ECO:0000313" key="1">
    <source>
        <dbReference type="EMBL" id="CAG8761012.1"/>
    </source>
</evidence>
<organism evidence="1 2">
    <name type="scientific">Acaulospora colombiana</name>
    <dbReference type="NCBI Taxonomy" id="27376"/>
    <lineage>
        <taxon>Eukaryota</taxon>
        <taxon>Fungi</taxon>
        <taxon>Fungi incertae sedis</taxon>
        <taxon>Mucoromycota</taxon>
        <taxon>Glomeromycotina</taxon>
        <taxon>Glomeromycetes</taxon>
        <taxon>Diversisporales</taxon>
        <taxon>Acaulosporaceae</taxon>
        <taxon>Acaulospora</taxon>
    </lineage>
</organism>
<proteinExistence type="predicted"/>
<dbReference type="EMBL" id="CAJVPT010058869">
    <property type="protein sequence ID" value="CAG8761012.1"/>
    <property type="molecule type" value="Genomic_DNA"/>
</dbReference>
<accession>A0ACA9QP50</accession>
<feature type="non-terminal residue" evidence="1">
    <location>
        <position position="1"/>
    </location>
</feature>
<feature type="non-terminal residue" evidence="1">
    <location>
        <position position="63"/>
    </location>
</feature>
<comment type="caution">
    <text evidence="1">The sequence shown here is derived from an EMBL/GenBank/DDBJ whole genome shotgun (WGS) entry which is preliminary data.</text>
</comment>
<evidence type="ECO:0000313" key="2">
    <source>
        <dbReference type="Proteomes" id="UP000789525"/>
    </source>
</evidence>
<protein>
    <submittedName>
        <fullName evidence="1">14908_t:CDS:1</fullName>
    </submittedName>
</protein>
<gene>
    <name evidence="1" type="ORF">ACOLOM_LOCUS13194</name>
</gene>
<reference evidence="1" key="1">
    <citation type="submission" date="2021-06" db="EMBL/GenBank/DDBJ databases">
        <authorList>
            <person name="Kallberg Y."/>
            <person name="Tangrot J."/>
            <person name="Rosling A."/>
        </authorList>
    </citation>
    <scope>NUCLEOTIDE SEQUENCE</scope>
    <source>
        <strain evidence="1">CL356</strain>
    </source>
</reference>
<name>A0ACA9QP50_9GLOM</name>
<dbReference type="Proteomes" id="UP000789525">
    <property type="component" value="Unassembled WGS sequence"/>
</dbReference>
<sequence>FIQAPGSLGNACYSQQPLSIYIGVYCLMILRYVEHITRSTIITGRSSNQYINPRIDTSLKLFN</sequence>